<dbReference type="GeneID" id="111307423"/>
<dbReference type="Pfam" id="PF00646">
    <property type="entry name" value="F-box"/>
    <property type="match status" value="1"/>
</dbReference>
<accession>A0A6P6A8N6</accession>
<evidence type="ECO:0000313" key="3">
    <source>
        <dbReference type="RefSeq" id="XP_022761172.1"/>
    </source>
</evidence>
<proteinExistence type="predicted"/>
<dbReference type="Proteomes" id="UP000515121">
    <property type="component" value="Unplaced"/>
</dbReference>
<protein>
    <submittedName>
        <fullName evidence="3">Probable F-box protein At4g22165</fullName>
    </submittedName>
</protein>
<dbReference type="InterPro" id="IPR001810">
    <property type="entry name" value="F-box_dom"/>
</dbReference>
<evidence type="ECO:0000313" key="2">
    <source>
        <dbReference type="Proteomes" id="UP000515121"/>
    </source>
</evidence>
<dbReference type="CDD" id="cd09917">
    <property type="entry name" value="F-box_SF"/>
    <property type="match status" value="1"/>
</dbReference>
<dbReference type="InterPro" id="IPR036047">
    <property type="entry name" value="F-box-like_dom_sf"/>
</dbReference>
<dbReference type="Gene3D" id="1.20.1280.50">
    <property type="match status" value="1"/>
</dbReference>
<gene>
    <name evidence="3" type="primary">LOC111307423</name>
</gene>
<dbReference type="AlphaFoldDB" id="A0A6P6A8N6"/>
<feature type="domain" description="F-box" evidence="1">
    <location>
        <begin position="18"/>
        <end position="67"/>
    </location>
</feature>
<dbReference type="InterPro" id="IPR005174">
    <property type="entry name" value="KIB1-4_b-propeller"/>
</dbReference>
<dbReference type="OrthoDB" id="963688at2759"/>
<dbReference type="PROSITE" id="PS50181">
    <property type="entry name" value="FBOX"/>
    <property type="match status" value="1"/>
</dbReference>
<dbReference type="SUPFAM" id="SSF81383">
    <property type="entry name" value="F-box domain"/>
    <property type="match status" value="1"/>
</dbReference>
<reference evidence="3" key="1">
    <citation type="submission" date="2025-08" db="UniProtKB">
        <authorList>
            <consortium name="RefSeq"/>
        </authorList>
    </citation>
    <scope>IDENTIFICATION</scope>
    <source>
        <tissue evidence="3">Fruit stalk</tissue>
    </source>
</reference>
<dbReference type="PANTHER" id="PTHR44259:SF15">
    <property type="entry name" value="F-BOX PROTEIN KIB2-RELATED"/>
    <property type="match status" value="1"/>
</dbReference>
<keyword evidence="2" id="KW-1185">Reference proteome</keyword>
<sequence length="446" mass="51060">MGVEAKTKASFPTKSRKSSLVDQVPTDILRFVFKRLSFIDLVQAKAVCSSWNLLVEEFVSRMPWLMLPSKEEVEGGDGTDVNNNGYSGFLNPGENQVYSLKTISKEFRESCCIGSSNGWLVFLEEKAVPFLFNPFKQIKIQLPSVDLLLGLLKMERNMEGQYELDYFKHSRFGFSFCNKQQVRQCFIQKAILTGEPDCNNKNYGLILLCNEGEEIAYHESGDSYWTMLDVSHPPYQDIISHKNYLYALSEQNTVEVWDVQGGCVMKKFDIDPPFPEKSLAKGKSFGDLCTNRFYLVESCEDLLLVVRYIGYSVDWDGTLVHEADLLTDHCTHPKVCPYRTCLFHVYKLDFIAQKWVEMESLGDRALFLGGNQSVSVSTQSFPNCEGNSIYFTDDFWEKMEEDYLYGGHDMGIYNLKDESVKPIYEFYSDKIQPPPCWIIPQAMLGA</sequence>
<dbReference type="Pfam" id="PF03478">
    <property type="entry name" value="Beta-prop_KIB1-4"/>
    <property type="match status" value="1"/>
</dbReference>
<dbReference type="InterPro" id="IPR050942">
    <property type="entry name" value="F-box_BR-signaling"/>
</dbReference>
<dbReference type="RefSeq" id="XP_022761172.1">
    <property type="nucleotide sequence ID" value="XM_022905437.1"/>
</dbReference>
<organism evidence="2 3">
    <name type="scientific">Durio zibethinus</name>
    <name type="common">Durian</name>
    <dbReference type="NCBI Taxonomy" id="66656"/>
    <lineage>
        <taxon>Eukaryota</taxon>
        <taxon>Viridiplantae</taxon>
        <taxon>Streptophyta</taxon>
        <taxon>Embryophyta</taxon>
        <taxon>Tracheophyta</taxon>
        <taxon>Spermatophyta</taxon>
        <taxon>Magnoliopsida</taxon>
        <taxon>eudicotyledons</taxon>
        <taxon>Gunneridae</taxon>
        <taxon>Pentapetalae</taxon>
        <taxon>rosids</taxon>
        <taxon>malvids</taxon>
        <taxon>Malvales</taxon>
        <taxon>Malvaceae</taxon>
        <taxon>Helicteroideae</taxon>
        <taxon>Durio</taxon>
    </lineage>
</organism>
<evidence type="ECO:0000259" key="1">
    <source>
        <dbReference type="PROSITE" id="PS50181"/>
    </source>
</evidence>
<dbReference type="KEGG" id="dzi:111307423"/>
<dbReference type="PANTHER" id="PTHR44259">
    <property type="entry name" value="OS07G0183000 PROTEIN-RELATED"/>
    <property type="match status" value="1"/>
</dbReference>
<name>A0A6P6A8N6_DURZI</name>